<protein>
    <recommendedName>
        <fullName evidence="9">Lipoprotein signal peptidase</fullName>
        <ecNumber evidence="9">3.4.23.36</ecNumber>
    </recommendedName>
    <alternativeName>
        <fullName evidence="9">Prolipoprotein signal peptidase</fullName>
    </alternativeName>
    <alternativeName>
        <fullName evidence="9">Signal peptidase II</fullName>
        <shortName evidence="9">SPase II</shortName>
    </alternativeName>
</protein>
<dbReference type="NCBIfam" id="TIGR00077">
    <property type="entry name" value="lspA"/>
    <property type="match status" value="1"/>
</dbReference>
<dbReference type="RefSeq" id="WP_117532551.1">
    <property type="nucleotide sequence ID" value="NZ_QUSM01000005.1"/>
</dbReference>
<dbReference type="Proteomes" id="UP000261212">
    <property type="component" value="Unassembled WGS sequence"/>
</dbReference>
<keyword evidence="7 9" id="KW-1133">Transmembrane helix</keyword>
<name>A0A3E3DWC4_9FIRM</name>
<evidence type="ECO:0000256" key="7">
    <source>
        <dbReference type="ARBA" id="ARBA00022989"/>
    </source>
</evidence>
<evidence type="ECO:0000256" key="6">
    <source>
        <dbReference type="ARBA" id="ARBA00022801"/>
    </source>
</evidence>
<dbReference type="PANTHER" id="PTHR33695:SF1">
    <property type="entry name" value="LIPOPROTEIN SIGNAL PEPTIDASE"/>
    <property type="match status" value="1"/>
</dbReference>
<dbReference type="GO" id="GO:0004190">
    <property type="term" value="F:aspartic-type endopeptidase activity"/>
    <property type="evidence" value="ECO:0007669"/>
    <property type="project" value="UniProtKB-UniRule"/>
</dbReference>
<dbReference type="PRINTS" id="PR00781">
    <property type="entry name" value="LIPOSIGPTASE"/>
</dbReference>
<evidence type="ECO:0000256" key="4">
    <source>
        <dbReference type="ARBA" id="ARBA00022692"/>
    </source>
</evidence>
<comment type="catalytic activity">
    <reaction evidence="9 10">
        <text>Release of signal peptides from bacterial membrane prolipoproteins. Hydrolyzes -Xaa-Yaa-Zaa-|-(S,diacylglyceryl)Cys-, in which Xaa is hydrophobic (preferably Leu), and Yaa (Ala or Ser) and Zaa (Gly or Ala) have small, neutral side chains.</text>
        <dbReference type="EC" id="3.4.23.36"/>
    </reaction>
</comment>
<dbReference type="GO" id="GO:0005886">
    <property type="term" value="C:plasma membrane"/>
    <property type="evidence" value="ECO:0007669"/>
    <property type="project" value="UniProtKB-SubCell"/>
</dbReference>
<comment type="function">
    <text evidence="9 10">This protein specifically catalyzes the removal of signal peptides from prolipoproteins.</text>
</comment>
<feature type="transmembrane region" description="Helical" evidence="9">
    <location>
        <begin position="88"/>
        <end position="108"/>
    </location>
</feature>
<keyword evidence="4 9" id="KW-0812">Transmembrane</keyword>
<evidence type="ECO:0000313" key="12">
    <source>
        <dbReference type="EMBL" id="RGD73551.1"/>
    </source>
</evidence>
<organism evidence="12 13">
    <name type="scientific">Anaerofustis stercorihominis</name>
    <dbReference type="NCBI Taxonomy" id="214853"/>
    <lineage>
        <taxon>Bacteria</taxon>
        <taxon>Bacillati</taxon>
        <taxon>Bacillota</taxon>
        <taxon>Clostridia</taxon>
        <taxon>Eubacteriales</taxon>
        <taxon>Eubacteriaceae</taxon>
        <taxon>Anaerofustis</taxon>
    </lineage>
</organism>
<keyword evidence="3 9" id="KW-0645">Protease</keyword>
<evidence type="ECO:0000256" key="11">
    <source>
        <dbReference type="RuleBase" id="RU004181"/>
    </source>
</evidence>
<feature type="transmembrane region" description="Helical" evidence="9">
    <location>
        <begin position="120"/>
        <end position="146"/>
    </location>
</feature>
<comment type="caution">
    <text evidence="9">Lacks conserved residue(s) required for the propagation of feature annotation.</text>
</comment>
<evidence type="ECO:0000313" key="13">
    <source>
        <dbReference type="Proteomes" id="UP000261212"/>
    </source>
</evidence>
<keyword evidence="8 9" id="KW-0472">Membrane</keyword>
<dbReference type="AlphaFoldDB" id="A0A3E3DWC4"/>
<dbReference type="PANTHER" id="PTHR33695">
    <property type="entry name" value="LIPOPROTEIN SIGNAL PEPTIDASE"/>
    <property type="match status" value="1"/>
</dbReference>
<feature type="active site" evidence="9">
    <location>
        <position position="114"/>
    </location>
</feature>
<comment type="pathway">
    <text evidence="9">Protein modification; lipoprotein biosynthesis (signal peptide cleavage).</text>
</comment>
<dbReference type="InterPro" id="IPR001872">
    <property type="entry name" value="Peptidase_A8"/>
</dbReference>
<dbReference type="EC" id="3.4.23.36" evidence="9"/>
<evidence type="ECO:0000256" key="1">
    <source>
        <dbReference type="ARBA" id="ARBA00006139"/>
    </source>
</evidence>
<reference evidence="12 13" key="1">
    <citation type="submission" date="2018-08" db="EMBL/GenBank/DDBJ databases">
        <title>A genome reference for cultivated species of the human gut microbiota.</title>
        <authorList>
            <person name="Zou Y."/>
            <person name="Xue W."/>
            <person name="Luo G."/>
        </authorList>
    </citation>
    <scope>NUCLEOTIDE SEQUENCE [LARGE SCALE GENOMIC DNA]</scope>
    <source>
        <strain evidence="12 13">AM25-6</strain>
    </source>
</reference>
<keyword evidence="5 9" id="KW-0064">Aspartyl protease</keyword>
<comment type="subcellular location">
    <subcellularLocation>
        <location evidence="9">Cell membrane</location>
        <topology evidence="9">Multi-pass membrane protein</topology>
    </subcellularLocation>
</comment>
<evidence type="ECO:0000256" key="8">
    <source>
        <dbReference type="ARBA" id="ARBA00023136"/>
    </source>
</evidence>
<dbReference type="GO" id="GO:0006508">
    <property type="term" value="P:proteolysis"/>
    <property type="evidence" value="ECO:0007669"/>
    <property type="project" value="UniProtKB-KW"/>
</dbReference>
<dbReference type="HAMAP" id="MF_00161">
    <property type="entry name" value="LspA"/>
    <property type="match status" value="1"/>
</dbReference>
<feature type="transmembrane region" description="Helical" evidence="9">
    <location>
        <begin position="58"/>
        <end position="76"/>
    </location>
</feature>
<proteinExistence type="inferred from homology"/>
<comment type="caution">
    <text evidence="12">The sequence shown here is derived from an EMBL/GenBank/DDBJ whole genome shotgun (WGS) entry which is preliminary data.</text>
</comment>
<evidence type="ECO:0000256" key="10">
    <source>
        <dbReference type="RuleBase" id="RU000594"/>
    </source>
</evidence>
<dbReference type="Pfam" id="PF01252">
    <property type="entry name" value="Peptidase_A8"/>
    <property type="match status" value="1"/>
</dbReference>
<feature type="active site" evidence="9">
    <location>
        <position position="130"/>
    </location>
</feature>
<dbReference type="EMBL" id="QUSM01000005">
    <property type="protein sequence ID" value="RGD73551.1"/>
    <property type="molecule type" value="Genomic_DNA"/>
</dbReference>
<accession>A0A3E3DWC4</accession>
<sequence>MIYYLIVVISVVLDQISKKIVIDNLKPIGTVPIIKDVFHFTYCENTGAAFSIFSKNTALLTCVSLVFIFVVFFFLFKNIKKKSHNKMLLLGLSFILGGAIGNFIDRFFHGFVTDFFDFRLINFAIFNIADVFITIGGILFCICILFSNDDESIF</sequence>
<comment type="similarity">
    <text evidence="1 9 11">Belongs to the peptidase A8 family.</text>
</comment>
<keyword evidence="2 9" id="KW-1003">Cell membrane</keyword>
<keyword evidence="6 9" id="KW-0378">Hydrolase</keyword>
<dbReference type="PROSITE" id="PS00855">
    <property type="entry name" value="SPASE_II"/>
    <property type="match status" value="1"/>
</dbReference>
<evidence type="ECO:0000256" key="9">
    <source>
        <dbReference type="HAMAP-Rule" id="MF_00161"/>
    </source>
</evidence>
<evidence type="ECO:0000256" key="5">
    <source>
        <dbReference type="ARBA" id="ARBA00022750"/>
    </source>
</evidence>
<evidence type="ECO:0000256" key="2">
    <source>
        <dbReference type="ARBA" id="ARBA00022475"/>
    </source>
</evidence>
<dbReference type="UniPathway" id="UPA00665"/>
<gene>
    <name evidence="9 12" type="primary">lspA</name>
    <name evidence="12" type="ORF">DW687_09335</name>
</gene>
<evidence type="ECO:0000256" key="3">
    <source>
        <dbReference type="ARBA" id="ARBA00022670"/>
    </source>
</evidence>